<accession>A0A820V6M0</accession>
<dbReference type="Proteomes" id="UP000663862">
    <property type="component" value="Unassembled WGS sequence"/>
</dbReference>
<evidence type="ECO:0000313" key="11">
    <source>
        <dbReference type="Proteomes" id="UP000663873"/>
    </source>
</evidence>
<evidence type="ECO:0000256" key="1">
    <source>
        <dbReference type="SAM" id="Coils"/>
    </source>
</evidence>
<comment type="caution">
    <text evidence="8">The sequence shown here is derived from an EMBL/GenBank/DDBJ whole genome shotgun (WGS) entry which is preliminary data.</text>
</comment>
<dbReference type="Proteomes" id="UP000663872">
    <property type="component" value="Unassembled WGS sequence"/>
</dbReference>
<dbReference type="EMBL" id="CAJOBQ010001547">
    <property type="protein sequence ID" value="CAF4496443.1"/>
    <property type="molecule type" value="Genomic_DNA"/>
</dbReference>
<keyword evidence="11" id="KW-1185">Reference proteome</keyword>
<dbReference type="Proteomes" id="UP000663873">
    <property type="component" value="Unassembled WGS sequence"/>
</dbReference>
<dbReference type="Proteomes" id="UP000663825">
    <property type="component" value="Unassembled WGS sequence"/>
</dbReference>
<evidence type="ECO:0000313" key="7">
    <source>
        <dbReference type="EMBL" id="CAF4326138.1"/>
    </source>
</evidence>
<evidence type="ECO:0000313" key="8">
    <source>
        <dbReference type="EMBL" id="CAF4496443.1"/>
    </source>
</evidence>
<dbReference type="EMBL" id="CAJNXB010004862">
    <property type="protein sequence ID" value="CAF3396560.1"/>
    <property type="molecule type" value="Genomic_DNA"/>
</dbReference>
<dbReference type="AlphaFoldDB" id="A0A820V6M0"/>
<keyword evidence="1" id="KW-0175">Coiled coil</keyword>
<feature type="coiled-coil region" evidence="1">
    <location>
        <begin position="46"/>
        <end position="73"/>
    </location>
</feature>
<dbReference type="Proteomes" id="UP000663869">
    <property type="component" value="Unassembled WGS sequence"/>
</dbReference>
<dbReference type="Proteomes" id="UP000663851">
    <property type="component" value="Unassembled WGS sequence"/>
</dbReference>
<dbReference type="OrthoDB" id="10068547at2759"/>
<protein>
    <submittedName>
        <fullName evidence="8">Uncharacterized protein</fullName>
    </submittedName>
</protein>
<proteinExistence type="predicted"/>
<sequence length="115" mass="13894">MRKKQLKIFEDLTIFEQRILCHTLSKTFDDIPIVVYQNLFENDANKLMHELKRQKLNDQLKNYELEFQHYEDLYQTKINIYLNSMFIHKCPQVIVDVPQVSLNRNQLDYLSQSGK</sequence>
<evidence type="ECO:0000313" key="10">
    <source>
        <dbReference type="Proteomes" id="UP000663862"/>
    </source>
</evidence>
<dbReference type="EMBL" id="CAJNYD010002445">
    <property type="protein sequence ID" value="CAF3419281.1"/>
    <property type="molecule type" value="Genomic_DNA"/>
</dbReference>
<evidence type="ECO:0000313" key="4">
    <source>
        <dbReference type="EMBL" id="CAF3489179.1"/>
    </source>
</evidence>
<evidence type="ECO:0000313" key="5">
    <source>
        <dbReference type="EMBL" id="CAF3565200.1"/>
    </source>
</evidence>
<evidence type="ECO:0000313" key="9">
    <source>
        <dbReference type="EMBL" id="CAF4726040.1"/>
    </source>
</evidence>
<dbReference type="EMBL" id="CAJNYU010002572">
    <property type="protein sequence ID" value="CAF3565200.1"/>
    <property type="molecule type" value="Genomic_DNA"/>
</dbReference>
<reference evidence="8" key="1">
    <citation type="submission" date="2021-02" db="EMBL/GenBank/DDBJ databases">
        <authorList>
            <person name="Nowell W R."/>
        </authorList>
    </citation>
    <scope>NUCLEOTIDE SEQUENCE</scope>
</reference>
<dbReference type="Proteomes" id="UP000663848">
    <property type="component" value="Unassembled WGS sequence"/>
</dbReference>
<gene>
    <name evidence="5" type="ORF">FME351_LOCUS20167</name>
    <name evidence="4" type="ORF">GRG538_LOCUS16871</name>
    <name evidence="7" type="ORF">HFQ381_LOCUS15145</name>
    <name evidence="3" type="ORF">LUA448_LOCUS19273</name>
    <name evidence="9" type="ORF">QYT958_LOCUS19272</name>
    <name evidence="2" type="ORF">TIS948_LOCUS27324</name>
    <name evidence="8" type="ORF">TSG867_LOCUS20730</name>
    <name evidence="6" type="ORF">UJA718_LOCUS13344</name>
</gene>
<dbReference type="Proteomes" id="UP000663833">
    <property type="component" value="Unassembled WGS sequence"/>
</dbReference>
<dbReference type="EMBL" id="CAJNYT010002726">
    <property type="protein sequence ID" value="CAF3489179.1"/>
    <property type="molecule type" value="Genomic_DNA"/>
</dbReference>
<dbReference type="EMBL" id="CAJOBO010001017">
    <property type="protein sequence ID" value="CAF4326138.1"/>
    <property type="molecule type" value="Genomic_DNA"/>
</dbReference>
<evidence type="ECO:0000313" key="6">
    <source>
        <dbReference type="EMBL" id="CAF4312357.1"/>
    </source>
</evidence>
<name>A0A820V6M0_9BILA</name>
<dbReference type="EMBL" id="CAJOBR010003160">
    <property type="protein sequence ID" value="CAF4726040.1"/>
    <property type="molecule type" value="Genomic_DNA"/>
</dbReference>
<evidence type="ECO:0000313" key="2">
    <source>
        <dbReference type="EMBL" id="CAF3396560.1"/>
    </source>
</evidence>
<evidence type="ECO:0000313" key="3">
    <source>
        <dbReference type="EMBL" id="CAF3419281.1"/>
    </source>
</evidence>
<organism evidence="8 10">
    <name type="scientific">Rotaria socialis</name>
    <dbReference type="NCBI Taxonomy" id="392032"/>
    <lineage>
        <taxon>Eukaryota</taxon>
        <taxon>Metazoa</taxon>
        <taxon>Spiralia</taxon>
        <taxon>Gnathifera</taxon>
        <taxon>Rotifera</taxon>
        <taxon>Eurotatoria</taxon>
        <taxon>Bdelloidea</taxon>
        <taxon>Philodinida</taxon>
        <taxon>Philodinidae</taxon>
        <taxon>Rotaria</taxon>
    </lineage>
</organism>
<dbReference type="EMBL" id="CAJOBP010001799">
    <property type="protein sequence ID" value="CAF4312357.1"/>
    <property type="molecule type" value="Genomic_DNA"/>
</dbReference>